<comment type="similarity">
    <text evidence="1">Belongs to the enoyl-CoA hydratase/isomerase family.</text>
</comment>
<dbReference type="PANTHER" id="PTHR13078:SF59">
    <property type="entry name" value="ENOYL-COA HYDRATASE CHSH3"/>
    <property type="match status" value="1"/>
</dbReference>
<reference evidence="4" key="1">
    <citation type="submission" date="2021-01" db="EMBL/GenBank/DDBJ databases">
        <title>Whole genome shotgun sequence of Virgisporangium aurantiacum NBRC 16421.</title>
        <authorList>
            <person name="Komaki H."/>
            <person name="Tamura T."/>
        </authorList>
    </citation>
    <scope>NUCLEOTIDE SEQUENCE</scope>
    <source>
        <strain evidence="4">NBRC 16421</strain>
    </source>
</reference>
<name>A0A8J4E694_9ACTN</name>
<organism evidence="4 5">
    <name type="scientific">Virgisporangium aurantiacum</name>
    <dbReference type="NCBI Taxonomy" id="175570"/>
    <lineage>
        <taxon>Bacteria</taxon>
        <taxon>Bacillati</taxon>
        <taxon>Actinomycetota</taxon>
        <taxon>Actinomycetes</taxon>
        <taxon>Micromonosporales</taxon>
        <taxon>Micromonosporaceae</taxon>
        <taxon>Virgisporangium</taxon>
    </lineage>
</organism>
<dbReference type="InterPro" id="IPR002539">
    <property type="entry name" value="MaoC-like_dom"/>
</dbReference>
<proteinExistence type="inferred from homology"/>
<evidence type="ECO:0000313" key="5">
    <source>
        <dbReference type="Proteomes" id="UP000612585"/>
    </source>
</evidence>
<dbReference type="GO" id="GO:0044594">
    <property type="term" value="F:17-beta-hydroxysteroid dehydrogenase (NAD+) activity"/>
    <property type="evidence" value="ECO:0007669"/>
    <property type="project" value="TreeGrafter"/>
</dbReference>
<evidence type="ECO:0000259" key="2">
    <source>
        <dbReference type="Pfam" id="PF01575"/>
    </source>
</evidence>
<dbReference type="InterPro" id="IPR054357">
    <property type="entry name" value="MFE-2_N"/>
</dbReference>
<dbReference type="Gene3D" id="3.10.129.10">
    <property type="entry name" value="Hotdog Thioesterase"/>
    <property type="match status" value="1"/>
</dbReference>
<dbReference type="CDD" id="cd03448">
    <property type="entry name" value="HDE_HSD"/>
    <property type="match status" value="1"/>
</dbReference>
<dbReference type="SUPFAM" id="SSF54637">
    <property type="entry name" value="Thioesterase/thiol ester dehydrase-isomerase"/>
    <property type="match status" value="2"/>
</dbReference>
<evidence type="ECO:0000313" key="4">
    <source>
        <dbReference type="EMBL" id="GIJ63191.1"/>
    </source>
</evidence>
<gene>
    <name evidence="4" type="ORF">Vau01_107070</name>
</gene>
<dbReference type="InterPro" id="IPR029069">
    <property type="entry name" value="HotDog_dom_sf"/>
</dbReference>
<dbReference type="PANTHER" id="PTHR13078">
    <property type="entry name" value="PEROXISOMAL MULTIFUNCTIONAL ENZYME TYPE 2-RELATED"/>
    <property type="match status" value="1"/>
</dbReference>
<evidence type="ECO:0000259" key="3">
    <source>
        <dbReference type="Pfam" id="PF22622"/>
    </source>
</evidence>
<feature type="domain" description="MaoC-like" evidence="2">
    <location>
        <begin position="162"/>
        <end position="276"/>
    </location>
</feature>
<dbReference type="Proteomes" id="UP000612585">
    <property type="component" value="Unassembled WGS sequence"/>
</dbReference>
<dbReference type="RefSeq" id="WP_204009263.1">
    <property type="nucleotide sequence ID" value="NZ_BOPG01000089.1"/>
</dbReference>
<dbReference type="Pfam" id="PF01575">
    <property type="entry name" value="MaoC_dehydratas"/>
    <property type="match status" value="1"/>
</dbReference>
<dbReference type="EMBL" id="BOPG01000089">
    <property type="protein sequence ID" value="GIJ63191.1"/>
    <property type="molecule type" value="Genomic_DNA"/>
</dbReference>
<feature type="domain" description="Peroxisomal multifunctional enzyme type 2-like N-terminal" evidence="3">
    <location>
        <begin position="21"/>
        <end position="146"/>
    </location>
</feature>
<dbReference type="AlphaFoldDB" id="A0A8J4E694"/>
<comment type="caution">
    <text evidence="4">The sequence shown here is derived from an EMBL/GenBank/DDBJ whole genome shotgun (WGS) entry which is preliminary data.</text>
</comment>
<protein>
    <submittedName>
        <fullName evidence="4">Dehydrogenase</fullName>
    </submittedName>
</protein>
<dbReference type="GO" id="GO:0004300">
    <property type="term" value="F:enoyl-CoA hydratase activity"/>
    <property type="evidence" value="ECO:0007669"/>
    <property type="project" value="TreeGrafter"/>
</dbReference>
<evidence type="ECO:0000256" key="1">
    <source>
        <dbReference type="ARBA" id="ARBA00005254"/>
    </source>
</evidence>
<dbReference type="GO" id="GO:0006635">
    <property type="term" value="P:fatty acid beta-oxidation"/>
    <property type="evidence" value="ECO:0007669"/>
    <property type="project" value="TreeGrafter"/>
</dbReference>
<keyword evidence="5" id="KW-1185">Reference proteome</keyword>
<dbReference type="Pfam" id="PF22622">
    <property type="entry name" value="MFE-2_hydrat-2_N"/>
    <property type="match status" value="1"/>
</dbReference>
<accession>A0A8J4E694</accession>
<sequence length="287" mass="30826">MPLDPTALLNAELPQKWASWDVDRVALYHLGLGAGSTPTDPAELAYLLEPDPRVLPTFAVIPAFDVLHGLNDLDGFDIDPTTLLHGEQEIELYEPIRPVDDVVTTGRVTGVEDKGSGALVIVETLTRRVADGRPCFVNRFSSFIRGAGGFGRTGASAPAPEPPAREPDAVVERATLPQQALLYRLSGDHNRVHADPRFAARAGFPAPILHGLCTYGMGAKAVVDTVLGGDVTAVSAYRARFAGVVYPGETLVVRIWTDPDRILLTMHSKERGTPVMTNAVITTKESS</sequence>
<dbReference type="GO" id="GO:0003857">
    <property type="term" value="F:(3S)-3-hydroxyacyl-CoA dehydrogenase (NAD+) activity"/>
    <property type="evidence" value="ECO:0007669"/>
    <property type="project" value="TreeGrafter"/>
</dbReference>